<evidence type="ECO:0000256" key="4">
    <source>
        <dbReference type="ARBA" id="ARBA00022553"/>
    </source>
</evidence>
<evidence type="ECO:0000256" key="5">
    <source>
        <dbReference type="ARBA" id="ARBA00022679"/>
    </source>
</evidence>
<dbReference type="InterPro" id="IPR005467">
    <property type="entry name" value="His_kinase_dom"/>
</dbReference>
<evidence type="ECO:0000256" key="9">
    <source>
        <dbReference type="ARBA" id="ARBA00023136"/>
    </source>
</evidence>
<protein>
    <recommendedName>
        <fullName evidence="3">histidine kinase</fullName>
        <ecNumber evidence="3">2.7.13.3</ecNumber>
    </recommendedName>
</protein>
<keyword evidence="7 12" id="KW-0418">Kinase</keyword>
<dbReference type="EC" id="2.7.13.3" evidence="3"/>
<evidence type="ECO:0000256" key="10">
    <source>
        <dbReference type="SAM" id="Phobius"/>
    </source>
</evidence>
<keyword evidence="13" id="KW-1185">Reference proteome</keyword>
<dbReference type="SMART" id="SM00387">
    <property type="entry name" value="HATPase_c"/>
    <property type="match status" value="1"/>
</dbReference>
<dbReference type="PANTHER" id="PTHR45528:SF12">
    <property type="entry name" value="SENSOR HISTIDINE KINASE ARSS"/>
    <property type="match status" value="1"/>
</dbReference>
<feature type="domain" description="Histidine kinase" evidence="11">
    <location>
        <begin position="212"/>
        <end position="402"/>
    </location>
</feature>
<evidence type="ECO:0000313" key="13">
    <source>
        <dbReference type="Proteomes" id="UP000256379"/>
    </source>
</evidence>
<proteinExistence type="predicted"/>
<dbReference type="InterPro" id="IPR003661">
    <property type="entry name" value="HisK_dim/P_dom"/>
</dbReference>
<evidence type="ECO:0000313" key="12">
    <source>
        <dbReference type="EMBL" id="RDU66376.1"/>
    </source>
</evidence>
<feature type="transmembrane region" description="Helical" evidence="10">
    <location>
        <begin position="7"/>
        <end position="29"/>
    </location>
</feature>
<evidence type="ECO:0000256" key="8">
    <source>
        <dbReference type="ARBA" id="ARBA00022989"/>
    </source>
</evidence>
<reference evidence="12 13" key="1">
    <citation type="submission" date="2018-04" db="EMBL/GenBank/DDBJ databases">
        <title>Novel Campyloabacter and Helicobacter Species and Strains.</title>
        <authorList>
            <person name="Mannion A.J."/>
            <person name="Shen Z."/>
            <person name="Fox J.G."/>
        </authorList>
    </citation>
    <scope>NUCLEOTIDE SEQUENCE [LARGE SCALE GENOMIC DNA]</scope>
    <source>
        <strain evidence="12 13">MIT 17-337</strain>
    </source>
</reference>
<keyword evidence="4" id="KW-0597">Phosphoprotein</keyword>
<dbReference type="RefSeq" id="WP_115542724.1">
    <property type="nucleotide sequence ID" value="NZ_NXLQ01000005.1"/>
</dbReference>
<dbReference type="InterPro" id="IPR047994">
    <property type="entry name" value="ArsS-like"/>
</dbReference>
<evidence type="ECO:0000256" key="3">
    <source>
        <dbReference type="ARBA" id="ARBA00012438"/>
    </source>
</evidence>
<comment type="caution">
    <text evidence="12">The sequence shown here is derived from an EMBL/GenBank/DDBJ whole genome shotgun (WGS) entry which is preliminary data.</text>
</comment>
<dbReference type="InterPro" id="IPR036097">
    <property type="entry name" value="HisK_dim/P_sf"/>
</dbReference>
<dbReference type="PROSITE" id="PS50109">
    <property type="entry name" value="HIS_KIN"/>
    <property type="match status" value="1"/>
</dbReference>
<dbReference type="Gene3D" id="1.10.287.130">
    <property type="match status" value="1"/>
</dbReference>
<dbReference type="CDD" id="cd00082">
    <property type="entry name" value="HisKA"/>
    <property type="match status" value="1"/>
</dbReference>
<comment type="subcellular location">
    <subcellularLocation>
        <location evidence="2">Membrane</location>
        <topology evidence="2">Multi-pass membrane protein</topology>
    </subcellularLocation>
</comment>
<keyword evidence="5" id="KW-0808">Transferase</keyword>
<gene>
    <name evidence="12" type="ORF">CQA53_03930</name>
</gene>
<dbReference type="GO" id="GO:0016020">
    <property type="term" value="C:membrane"/>
    <property type="evidence" value="ECO:0007669"/>
    <property type="project" value="UniProtKB-SubCell"/>
</dbReference>
<dbReference type="SUPFAM" id="SSF55874">
    <property type="entry name" value="ATPase domain of HSP90 chaperone/DNA topoisomerase II/histidine kinase"/>
    <property type="match status" value="1"/>
</dbReference>
<sequence>MWRSTSIFFQISLLFACALISFLAVAFFYGKIQPSLESIRQYNTIVSAISKMRQFNASLNDIRWFLEEENFHELDLTEEEKARFISNTQIPKIGGFNISVIQEDDNIFIALRTQKDFIIYQDPIIFSWSKYSAITILGATILVVIYIMLMKRLIPLNHIKSEIINMTRDNVFRKITHGENNQDEIGEVVREFNRSIAKINAVDESRMLFLRSIMHELKTPITKGRIVAEMVTNDKQKQRLCSVFERLNTLINEFAKIEQLASKNYNVQKTEILVTDMINEVMNMLLIDQNNQNIITLNHHNDLIKADFDLFALSIKNLVDNAIKYSEDSKVIIETNRNDISIKNKGEPLKLNINEYFKPYFKDIKNPLSQGFGLGMYIIKSTLEAQNFDLSYKYENGYNTFIIHNCIIENFCILQKNDTHTIKNKN</sequence>
<dbReference type="AlphaFoldDB" id="A0A3D8IN98"/>
<dbReference type="PANTHER" id="PTHR45528">
    <property type="entry name" value="SENSOR HISTIDINE KINASE CPXA"/>
    <property type="match status" value="1"/>
</dbReference>
<dbReference type="NCBIfam" id="NF038389">
    <property type="entry name" value="ArsS_fam_HK"/>
    <property type="match status" value="1"/>
</dbReference>
<name>A0A3D8IN98_9HELI</name>
<evidence type="ECO:0000256" key="7">
    <source>
        <dbReference type="ARBA" id="ARBA00022777"/>
    </source>
</evidence>
<keyword evidence="9 10" id="KW-0472">Membrane</keyword>
<dbReference type="PROSITE" id="PS51257">
    <property type="entry name" value="PROKAR_LIPOPROTEIN"/>
    <property type="match status" value="1"/>
</dbReference>
<evidence type="ECO:0000259" key="11">
    <source>
        <dbReference type="PROSITE" id="PS50109"/>
    </source>
</evidence>
<dbReference type="Gene3D" id="3.30.565.10">
    <property type="entry name" value="Histidine kinase-like ATPase, C-terminal domain"/>
    <property type="match status" value="1"/>
</dbReference>
<evidence type="ECO:0000256" key="1">
    <source>
        <dbReference type="ARBA" id="ARBA00000085"/>
    </source>
</evidence>
<dbReference type="InterPro" id="IPR003594">
    <property type="entry name" value="HATPase_dom"/>
</dbReference>
<dbReference type="Pfam" id="PF02518">
    <property type="entry name" value="HATPase_c"/>
    <property type="match status" value="1"/>
</dbReference>
<keyword evidence="8 10" id="KW-1133">Transmembrane helix</keyword>
<evidence type="ECO:0000256" key="2">
    <source>
        <dbReference type="ARBA" id="ARBA00004141"/>
    </source>
</evidence>
<dbReference type="InterPro" id="IPR036890">
    <property type="entry name" value="HATPase_C_sf"/>
</dbReference>
<dbReference type="EMBL" id="NXLQ01000005">
    <property type="protein sequence ID" value="RDU66376.1"/>
    <property type="molecule type" value="Genomic_DNA"/>
</dbReference>
<dbReference type="OrthoDB" id="9812241at2"/>
<evidence type="ECO:0000256" key="6">
    <source>
        <dbReference type="ARBA" id="ARBA00022692"/>
    </source>
</evidence>
<feature type="transmembrane region" description="Helical" evidence="10">
    <location>
        <begin position="131"/>
        <end position="149"/>
    </location>
</feature>
<dbReference type="SUPFAM" id="SSF47384">
    <property type="entry name" value="Homodimeric domain of signal transducing histidine kinase"/>
    <property type="match status" value="1"/>
</dbReference>
<organism evidence="12 13">
    <name type="scientific">Helicobacter didelphidarum</name>
    <dbReference type="NCBI Taxonomy" id="2040648"/>
    <lineage>
        <taxon>Bacteria</taxon>
        <taxon>Pseudomonadati</taxon>
        <taxon>Campylobacterota</taxon>
        <taxon>Epsilonproteobacteria</taxon>
        <taxon>Campylobacterales</taxon>
        <taxon>Helicobacteraceae</taxon>
        <taxon>Helicobacter</taxon>
    </lineage>
</organism>
<dbReference type="Proteomes" id="UP000256379">
    <property type="component" value="Unassembled WGS sequence"/>
</dbReference>
<dbReference type="GO" id="GO:0000155">
    <property type="term" value="F:phosphorelay sensor kinase activity"/>
    <property type="evidence" value="ECO:0007669"/>
    <property type="project" value="InterPro"/>
</dbReference>
<comment type="catalytic activity">
    <reaction evidence="1">
        <text>ATP + protein L-histidine = ADP + protein N-phospho-L-histidine.</text>
        <dbReference type="EC" id="2.7.13.3"/>
    </reaction>
</comment>
<accession>A0A3D8IN98</accession>
<keyword evidence="6 10" id="KW-0812">Transmembrane</keyword>
<dbReference type="InterPro" id="IPR050398">
    <property type="entry name" value="HssS/ArlS-like"/>
</dbReference>